<keyword evidence="4 9" id="KW-0808">Transferase</keyword>
<name>A0ABY5C1D7_9LACO</name>
<evidence type="ECO:0000256" key="2">
    <source>
        <dbReference type="ARBA" id="ARBA00012323"/>
    </source>
</evidence>
<dbReference type="RefSeq" id="WP_252773701.1">
    <property type="nucleotide sequence ID" value="NZ_CP097122.1"/>
</dbReference>
<evidence type="ECO:0000256" key="1">
    <source>
        <dbReference type="ARBA" id="ARBA00006479"/>
    </source>
</evidence>
<keyword evidence="10" id="KW-1185">Reference proteome</keyword>
<keyword evidence="6" id="KW-0418">Kinase</keyword>
<keyword evidence="5" id="KW-0547">Nucleotide-binding</keyword>
<keyword evidence="7" id="KW-0067">ATP-binding</keyword>
<accession>A0ABY5C1D7</accession>
<dbReference type="InterPro" id="IPR004654">
    <property type="entry name" value="ROK_glcA"/>
</dbReference>
<dbReference type="GO" id="GO:0004340">
    <property type="term" value="F:glucokinase activity"/>
    <property type="evidence" value="ECO:0007669"/>
    <property type="project" value="UniProtKB-EC"/>
</dbReference>
<evidence type="ECO:0000256" key="3">
    <source>
        <dbReference type="ARBA" id="ARBA00014701"/>
    </source>
</evidence>
<reference evidence="9" key="1">
    <citation type="submission" date="2022-05" db="EMBL/GenBank/DDBJ databases">
        <authorList>
            <person name="Oliphant S.A."/>
            <person name="Watson-Haigh N.S."/>
            <person name="Sumby K.M."/>
            <person name="Gardner J.M."/>
            <person name="Jiranek V."/>
        </authorList>
    </citation>
    <scope>NUCLEOTIDE SEQUENCE</scope>
    <source>
        <strain evidence="9">KI3_B9</strain>
    </source>
</reference>
<dbReference type="Gene3D" id="3.30.420.40">
    <property type="match status" value="2"/>
</dbReference>
<dbReference type="PROSITE" id="PS01125">
    <property type="entry name" value="ROK"/>
    <property type="match status" value="1"/>
</dbReference>
<dbReference type="InterPro" id="IPR043129">
    <property type="entry name" value="ATPase_NBD"/>
</dbReference>
<evidence type="ECO:0000313" key="10">
    <source>
        <dbReference type="Proteomes" id="UP001056093"/>
    </source>
</evidence>
<dbReference type="Pfam" id="PF00480">
    <property type="entry name" value="ROK"/>
    <property type="match status" value="1"/>
</dbReference>
<proteinExistence type="inferred from homology"/>
<evidence type="ECO:0000256" key="6">
    <source>
        <dbReference type="ARBA" id="ARBA00022777"/>
    </source>
</evidence>
<dbReference type="PANTHER" id="PTHR18964:SF149">
    <property type="entry name" value="BIFUNCTIONAL UDP-N-ACETYLGLUCOSAMINE 2-EPIMERASE_N-ACETYLMANNOSAMINE KINASE"/>
    <property type="match status" value="1"/>
</dbReference>
<dbReference type="EC" id="2.7.1.2" evidence="2"/>
<dbReference type="NCBIfam" id="TIGR00744">
    <property type="entry name" value="ROK_glcA_fam"/>
    <property type="match status" value="1"/>
</dbReference>
<dbReference type="Proteomes" id="UP001056093">
    <property type="component" value="Chromosome"/>
</dbReference>
<evidence type="ECO:0000256" key="7">
    <source>
        <dbReference type="ARBA" id="ARBA00022840"/>
    </source>
</evidence>
<sequence length="326" mass="34491">MAKDKLIGVDLGGTTIKFAILTDEGEVQQKWSIQTNILEDGKHIVPDIIESINHHLDLYQLDKSRVIGIGMGTPGTVNREEGTVQGAYNLNWAQEQAVKEPIQAGTGFDLTIDNDANVAALGEAWKGAGNNDADVSFITLGTGVGGGLVANHELIHGVAGAGGEVGHIIVEPNGYLCTCGNYGCLEQYASATGVVHLAQDFAEQYAGESKLNRMIDNGEEVTSKIIFDLAKEGDYLANETVDKLAYYLGYAAASISNILNPSAIVIGGGVAAAGEFLRERVEKNWTKFAFPTVRTSTVVKLAELGNDAGVIGAASLANKNKKEILL</sequence>
<dbReference type="InterPro" id="IPR049874">
    <property type="entry name" value="ROK_cs"/>
</dbReference>
<dbReference type="EMBL" id="CP097122">
    <property type="protein sequence ID" value="USS91889.1"/>
    <property type="molecule type" value="Genomic_DNA"/>
</dbReference>
<evidence type="ECO:0000256" key="5">
    <source>
        <dbReference type="ARBA" id="ARBA00022741"/>
    </source>
</evidence>
<dbReference type="InterPro" id="IPR000600">
    <property type="entry name" value="ROK"/>
</dbReference>
<protein>
    <recommendedName>
        <fullName evidence="3">Glucokinase</fullName>
        <ecNumber evidence="2">2.7.1.2</ecNumber>
    </recommendedName>
    <alternativeName>
        <fullName evidence="8">Glucose kinase</fullName>
    </alternativeName>
</protein>
<dbReference type="SUPFAM" id="SSF53067">
    <property type="entry name" value="Actin-like ATPase domain"/>
    <property type="match status" value="1"/>
</dbReference>
<comment type="similarity">
    <text evidence="1">Belongs to the ROK (NagC/XylR) family.</text>
</comment>
<gene>
    <name evidence="9" type="ORF">M3M36_06150</name>
</gene>
<organism evidence="9 10">
    <name type="scientific">Fructobacillus americanaquae</name>
    <dbReference type="NCBI Taxonomy" id="2940302"/>
    <lineage>
        <taxon>Bacteria</taxon>
        <taxon>Bacillati</taxon>
        <taxon>Bacillota</taxon>
        <taxon>Bacilli</taxon>
        <taxon>Lactobacillales</taxon>
        <taxon>Lactobacillaceae</taxon>
        <taxon>Fructobacillus</taxon>
    </lineage>
</organism>
<evidence type="ECO:0000313" key="9">
    <source>
        <dbReference type="EMBL" id="USS91889.1"/>
    </source>
</evidence>
<evidence type="ECO:0000256" key="8">
    <source>
        <dbReference type="ARBA" id="ARBA00032386"/>
    </source>
</evidence>
<dbReference type="PANTHER" id="PTHR18964">
    <property type="entry name" value="ROK (REPRESSOR, ORF, KINASE) FAMILY"/>
    <property type="match status" value="1"/>
</dbReference>
<evidence type="ECO:0000256" key="4">
    <source>
        <dbReference type="ARBA" id="ARBA00022679"/>
    </source>
</evidence>